<evidence type="ECO:0000313" key="6">
    <source>
        <dbReference type="EMBL" id="OHA12961.1"/>
    </source>
</evidence>
<dbReference type="AlphaFoldDB" id="A0A1G2LQ81"/>
<dbReference type="InterPro" id="IPR005534">
    <property type="entry name" value="Curli_assmbl/transp-comp_CsgG"/>
</dbReference>
<keyword evidence="3" id="KW-0472">Membrane</keyword>
<dbReference type="EMBL" id="MHQZ01000044">
    <property type="protein sequence ID" value="OHA12961.1"/>
    <property type="molecule type" value="Genomic_DNA"/>
</dbReference>
<keyword evidence="4" id="KW-0564">Palmitate</keyword>
<keyword evidence="1" id="KW-1003">Cell membrane</keyword>
<evidence type="ECO:0000256" key="4">
    <source>
        <dbReference type="ARBA" id="ARBA00023139"/>
    </source>
</evidence>
<evidence type="ECO:0000256" key="2">
    <source>
        <dbReference type="ARBA" id="ARBA00022729"/>
    </source>
</evidence>
<dbReference type="PANTHER" id="PTHR41164">
    <property type="entry name" value="CURLI PRODUCTION ASSEMBLY/TRANSPORT COMPONENT CSGG"/>
    <property type="match status" value="1"/>
</dbReference>
<protein>
    <recommendedName>
        <fullName evidence="8">Curli production assembly/transport component CsgG</fullName>
    </recommendedName>
</protein>
<evidence type="ECO:0000313" key="7">
    <source>
        <dbReference type="Proteomes" id="UP000178302"/>
    </source>
</evidence>
<dbReference type="PANTHER" id="PTHR41164:SF1">
    <property type="entry name" value="CURLI PRODUCTION ASSEMBLY_TRANSPORT COMPONENT CSGG"/>
    <property type="match status" value="1"/>
</dbReference>
<accession>A0A1G2LQ81</accession>
<keyword evidence="2" id="KW-0732">Signal</keyword>
<gene>
    <name evidence="6" type="ORF">A2909_01125</name>
</gene>
<evidence type="ECO:0000256" key="1">
    <source>
        <dbReference type="ARBA" id="ARBA00022475"/>
    </source>
</evidence>
<evidence type="ECO:0008006" key="8">
    <source>
        <dbReference type="Google" id="ProtNLM"/>
    </source>
</evidence>
<organism evidence="6 7">
    <name type="scientific">Candidatus Tagabacteria bacterium RIFCSPLOWO2_01_FULL_39_11</name>
    <dbReference type="NCBI Taxonomy" id="1802295"/>
    <lineage>
        <taxon>Bacteria</taxon>
        <taxon>Candidatus Tagaibacteriota</taxon>
    </lineage>
</organism>
<proteinExistence type="predicted"/>
<reference evidence="6 7" key="1">
    <citation type="journal article" date="2016" name="Nat. Commun.">
        <title>Thousands of microbial genomes shed light on interconnected biogeochemical processes in an aquifer system.</title>
        <authorList>
            <person name="Anantharaman K."/>
            <person name="Brown C.T."/>
            <person name="Hug L.A."/>
            <person name="Sharon I."/>
            <person name="Castelle C.J."/>
            <person name="Probst A.J."/>
            <person name="Thomas B.C."/>
            <person name="Singh A."/>
            <person name="Wilkins M.J."/>
            <person name="Karaoz U."/>
            <person name="Brodie E.L."/>
            <person name="Williams K.H."/>
            <person name="Hubbard S.S."/>
            <person name="Banfield J.F."/>
        </authorList>
    </citation>
    <scope>NUCLEOTIDE SEQUENCE [LARGE SCALE GENOMIC DNA]</scope>
</reference>
<dbReference type="Pfam" id="PF03783">
    <property type="entry name" value="CsgG"/>
    <property type="match status" value="1"/>
</dbReference>
<evidence type="ECO:0000256" key="3">
    <source>
        <dbReference type="ARBA" id="ARBA00023136"/>
    </source>
</evidence>
<sequence length="244" mass="25558">MADIITSPTVISQSVETVAQKQSYNGPRIAVAVLDFPIKSGSTIKINGGIIYDYEIKENLSEGMQDMIVTALTQAGKFQVLEREVIEEVAREQKIEGKSAPNIKSARFLIKGAITGFEANQAGIGGSVGKDAWGGFIQGGISGAALGAVWGIAKKGVSAALSQDYIAVDARIISTETSEVVWTASLKATPKELSGGLGGIFGENLLGLSGTYKTPIAKAQRALAIMLVNAVAQQAFSDYQTSSK</sequence>
<keyword evidence="5" id="KW-0449">Lipoprotein</keyword>
<name>A0A1G2LQ81_9BACT</name>
<dbReference type="Gene3D" id="3.40.50.10610">
    <property type="entry name" value="ABC-type transport auxiliary lipoprotein component"/>
    <property type="match status" value="1"/>
</dbReference>
<dbReference type="Proteomes" id="UP000178302">
    <property type="component" value="Unassembled WGS sequence"/>
</dbReference>
<evidence type="ECO:0000256" key="5">
    <source>
        <dbReference type="ARBA" id="ARBA00023288"/>
    </source>
</evidence>
<comment type="caution">
    <text evidence="6">The sequence shown here is derived from an EMBL/GenBank/DDBJ whole genome shotgun (WGS) entry which is preliminary data.</text>
</comment>
<dbReference type="GO" id="GO:0030288">
    <property type="term" value="C:outer membrane-bounded periplasmic space"/>
    <property type="evidence" value="ECO:0007669"/>
    <property type="project" value="InterPro"/>
</dbReference>